<dbReference type="InterPro" id="IPR023198">
    <property type="entry name" value="PGP-like_dom2"/>
</dbReference>
<evidence type="ECO:0000313" key="2">
    <source>
        <dbReference type="EMBL" id="MST91570.1"/>
    </source>
</evidence>
<evidence type="ECO:0000313" key="6">
    <source>
        <dbReference type="Proteomes" id="UP000449193"/>
    </source>
</evidence>
<dbReference type="Proteomes" id="UP000449193">
    <property type="component" value="Unassembled WGS sequence"/>
</dbReference>
<reference evidence="1" key="1">
    <citation type="submission" date="2015-02" db="EMBL/GenBank/DDBJ databases">
        <title>A novel member of the family Ruminococcaceae isolated from human feces.</title>
        <authorList>
            <person name="Shkoporov A.N."/>
            <person name="Chaplin A.V."/>
            <person name="Motuzova O.V."/>
            <person name="Kafarskaia L.I."/>
            <person name="Khokhlova E.V."/>
            <person name="Efimov B.A."/>
        </authorList>
    </citation>
    <scope>NUCLEOTIDE SEQUENCE [LARGE SCALE GENOMIC DNA]</scope>
    <source>
        <strain evidence="1">585-1</strain>
    </source>
</reference>
<dbReference type="RefSeq" id="WP_050005164.1">
    <property type="nucleotide sequence ID" value="NZ_CAOJUJ010000003.1"/>
</dbReference>
<dbReference type="PANTHER" id="PTHR18901">
    <property type="entry name" value="2-DEOXYGLUCOSE-6-PHOSPHATE PHOSPHATASE 2"/>
    <property type="match status" value="1"/>
</dbReference>
<dbReference type="SFLD" id="SFLDS00003">
    <property type="entry name" value="Haloacid_Dehalogenase"/>
    <property type="match status" value="1"/>
</dbReference>
<dbReference type="InterPro" id="IPR006439">
    <property type="entry name" value="HAD-SF_hydro_IA"/>
</dbReference>
<dbReference type="Gene3D" id="1.10.150.240">
    <property type="entry name" value="Putative phosphatase, domain 2"/>
    <property type="match status" value="1"/>
</dbReference>
<keyword evidence="3" id="KW-0378">Hydrolase</keyword>
<reference evidence="3 6" key="2">
    <citation type="journal article" date="2019" name="Nat. Med.">
        <title>A library of human gut bacterial isolates paired with longitudinal multiomics data enables mechanistic microbiome research.</title>
        <authorList>
            <person name="Poyet M."/>
            <person name="Groussin M."/>
            <person name="Gibbons S.M."/>
            <person name="Avila-Pacheco J."/>
            <person name="Jiang X."/>
            <person name="Kearney S.M."/>
            <person name="Perrotta A.R."/>
            <person name="Berdy B."/>
            <person name="Zhao S."/>
            <person name="Lieberman T.D."/>
            <person name="Swanson P.K."/>
            <person name="Smith M."/>
            <person name="Roesemann S."/>
            <person name="Alexander J.E."/>
            <person name="Rich S.A."/>
            <person name="Livny J."/>
            <person name="Vlamakis H."/>
            <person name="Clish C."/>
            <person name="Bullock K."/>
            <person name="Deik A."/>
            <person name="Scott J."/>
            <person name="Pierce K.A."/>
            <person name="Xavier R.J."/>
            <person name="Alm E.J."/>
        </authorList>
    </citation>
    <scope>NUCLEOTIDE SEQUENCE [LARGE SCALE GENOMIC DNA]</scope>
    <source>
        <strain evidence="3 6">BIOML-A7</strain>
    </source>
</reference>
<sequence>MEQQIRAVLFDMDGLMFDTERLGDEVWRAVAGKYGVTMTPEDVSLLRGRNYESGRRAFLERFGAGFPYDDMSAEVWREVEARLEHSVPLRPGLFELLDALRARNCKMAVASSTDSARVLHNLETAGVRGYFSAVIGGDQVTHSKPEPEIFLKAAAALDTPPGLCMVLEDSYNGVRAGAAAGCFTVMVPDMDPPTPEMERLAWAIVPGLTDVARLLEQTDLQKR</sequence>
<keyword evidence="4" id="KW-1185">Reference proteome</keyword>
<dbReference type="SFLD" id="SFLDG01129">
    <property type="entry name" value="C1.5:_HAD__Beta-PGM__Phosphata"/>
    <property type="match status" value="1"/>
</dbReference>
<dbReference type="Proteomes" id="UP000032483">
    <property type="component" value="Unassembled WGS sequence"/>
</dbReference>
<dbReference type="GeneID" id="42856548"/>
<dbReference type="NCBIfam" id="TIGR01509">
    <property type="entry name" value="HAD-SF-IA-v3"/>
    <property type="match status" value="1"/>
</dbReference>
<evidence type="ECO:0000313" key="1">
    <source>
        <dbReference type="EMBL" id="KJF40114.1"/>
    </source>
</evidence>
<dbReference type="PANTHER" id="PTHR18901:SF38">
    <property type="entry name" value="PSEUDOURIDINE-5'-PHOSPHATASE"/>
    <property type="match status" value="1"/>
</dbReference>
<evidence type="ECO:0000313" key="3">
    <source>
        <dbReference type="EMBL" id="MTS50198.1"/>
    </source>
</evidence>
<accession>A0A0D8J031</accession>
<evidence type="ECO:0000313" key="5">
    <source>
        <dbReference type="Proteomes" id="UP000431913"/>
    </source>
</evidence>
<organism evidence="1 4">
    <name type="scientific">Ruthenibacterium lactatiformans</name>
    <dbReference type="NCBI Taxonomy" id="1550024"/>
    <lineage>
        <taxon>Bacteria</taxon>
        <taxon>Bacillati</taxon>
        <taxon>Bacillota</taxon>
        <taxon>Clostridia</taxon>
        <taxon>Eubacteriales</taxon>
        <taxon>Oscillospiraceae</taxon>
        <taxon>Ruthenibacterium</taxon>
    </lineage>
</organism>
<dbReference type="InterPro" id="IPR036412">
    <property type="entry name" value="HAD-like_sf"/>
</dbReference>
<dbReference type="EMBL" id="VUNJ01000005">
    <property type="protein sequence ID" value="MST91570.1"/>
    <property type="molecule type" value="Genomic_DNA"/>
</dbReference>
<dbReference type="SFLD" id="SFLDG01135">
    <property type="entry name" value="C1.5.6:_HAD__Beta-PGM__Phospha"/>
    <property type="match status" value="1"/>
</dbReference>
<dbReference type="PATRIC" id="fig|1550024.3.peg.1824"/>
<dbReference type="EMBL" id="JXXK01000009">
    <property type="protein sequence ID" value="KJF40114.1"/>
    <property type="molecule type" value="Genomic_DNA"/>
</dbReference>
<dbReference type="EMBL" id="WMZR01000002">
    <property type="protein sequence ID" value="MTS50198.1"/>
    <property type="molecule type" value="Genomic_DNA"/>
</dbReference>
<proteinExistence type="predicted"/>
<dbReference type="Pfam" id="PF00702">
    <property type="entry name" value="Hydrolase"/>
    <property type="match status" value="1"/>
</dbReference>
<dbReference type="SUPFAM" id="SSF56784">
    <property type="entry name" value="HAD-like"/>
    <property type="match status" value="1"/>
</dbReference>
<gene>
    <name evidence="2" type="ORF">FYJ76_06390</name>
    <name evidence="3" type="ORF">GMD52_01400</name>
    <name evidence="1" type="ORF">TQ39_08035</name>
</gene>
<dbReference type="InterPro" id="IPR023214">
    <property type="entry name" value="HAD_sf"/>
</dbReference>
<dbReference type="AlphaFoldDB" id="A0A0D8J031"/>
<evidence type="ECO:0000313" key="4">
    <source>
        <dbReference type="Proteomes" id="UP000032483"/>
    </source>
</evidence>
<dbReference type="Gene3D" id="3.40.50.1000">
    <property type="entry name" value="HAD superfamily/HAD-like"/>
    <property type="match status" value="1"/>
</dbReference>
<protein>
    <submittedName>
        <fullName evidence="2">HAD family phosphatase</fullName>
    </submittedName>
    <submittedName>
        <fullName evidence="3">HAD-IA family hydrolase</fullName>
    </submittedName>
</protein>
<name>A0A0D8J031_9FIRM</name>
<reference evidence="2 5" key="3">
    <citation type="submission" date="2019-08" db="EMBL/GenBank/DDBJ databases">
        <title>In-depth cultivation of the pig gut microbiome towards novel bacterial diversity and tailored functional studies.</title>
        <authorList>
            <person name="Wylensek D."/>
            <person name="Hitch T.C.A."/>
            <person name="Clavel T."/>
        </authorList>
    </citation>
    <scope>NUCLEOTIDE SEQUENCE [LARGE SCALE GENOMIC DNA]</scope>
    <source>
        <strain evidence="2 5">WCA3-601-WT-6J</strain>
    </source>
</reference>
<dbReference type="GO" id="GO:0016787">
    <property type="term" value="F:hydrolase activity"/>
    <property type="evidence" value="ECO:0007669"/>
    <property type="project" value="UniProtKB-KW"/>
</dbReference>
<dbReference type="Proteomes" id="UP000431913">
    <property type="component" value="Unassembled WGS sequence"/>
</dbReference>
<comment type="caution">
    <text evidence="1">The sequence shown here is derived from an EMBL/GenBank/DDBJ whole genome shotgun (WGS) entry which is preliminary data.</text>
</comment>